<dbReference type="Gene3D" id="3.40.50.12780">
    <property type="entry name" value="N-terminal domain of ligase-like"/>
    <property type="match status" value="1"/>
</dbReference>
<dbReference type="SUPFAM" id="SSF56801">
    <property type="entry name" value="Acetyl-CoA synthetase-like"/>
    <property type="match status" value="1"/>
</dbReference>
<proteinExistence type="inferred from homology"/>
<gene>
    <name evidence="7" type="primary">acsA</name>
    <name evidence="7" type="ORF">GCM10011320_44290</name>
</gene>
<dbReference type="GO" id="GO:0016405">
    <property type="term" value="F:CoA-ligase activity"/>
    <property type="evidence" value="ECO:0007669"/>
    <property type="project" value="UniProtKB-ARBA"/>
</dbReference>
<dbReference type="EMBL" id="BMKW01000011">
    <property type="protein sequence ID" value="GGJ31947.1"/>
    <property type="molecule type" value="Genomic_DNA"/>
</dbReference>
<dbReference type="InterPro" id="IPR042099">
    <property type="entry name" value="ANL_N_sf"/>
</dbReference>
<dbReference type="InterPro" id="IPR000873">
    <property type="entry name" value="AMP-dep_synth/lig_dom"/>
</dbReference>
<organism evidence="7 8">
    <name type="scientific">Neoroseomonas lacus</name>
    <dbReference type="NCBI Taxonomy" id="287609"/>
    <lineage>
        <taxon>Bacteria</taxon>
        <taxon>Pseudomonadati</taxon>
        <taxon>Pseudomonadota</taxon>
        <taxon>Alphaproteobacteria</taxon>
        <taxon>Acetobacterales</taxon>
        <taxon>Acetobacteraceae</taxon>
        <taxon>Neoroseomonas</taxon>
    </lineage>
</organism>
<evidence type="ECO:0000259" key="6">
    <source>
        <dbReference type="Pfam" id="PF13193"/>
    </source>
</evidence>
<dbReference type="PANTHER" id="PTHR43605:SF10">
    <property type="entry name" value="ACYL-COA SYNTHETASE MEDIUM CHAIN FAMILY MEMBER 3"/>
    <property type="match status" value="1"/>
</dbReference>
<evidence type="ECO:0000256" key="4">
    <source>
        <dbReference type="ARBA" id="ARBA00022840"/>
    </source>
</evidence>
<dbReference type="Pfam" id="PF13193">
    <property type="entry name" value="AMP-binding_C"/>
    <property type="match status" value="1"/>
</dbReference>
<dbReference type="InterPro" id="IPR025110">
    <property type="entry name" value="AMP-bd_C"/>
</dbReference>
<feature type="domain" description="AMP-binding enzyme C-terminal" evidence="6">
    <location>
        <begin position="453"/>
        <end position="531"/>
    </location>
</feature>
<keyword evidence="2" id="KW-0436">Ligase</keyword>
<reference evidence="7" key="2">
    <citation type="submission" date="2020-09" db="EMBL/GenBank/DDBJ databases">
        <authorList>
            <person name="Sun Q."/>
            <person name="Zhou Y."/>
        </authorList>
    </citation>
    <scope>NUCLEOTIDE SEQUENCE</scope>
    <source>
        <strain evidence="7">CGMCC 1.3617</strain>
    </source>
</reference>
<reference evidence="7" key="1">
    <citation type="journal article" date="2014" name="Int. J. Syst. Evol. Microbiol.">
        <title>Complete genome sequence of Corynebacterium casei LMG S-19264T (=DSM 44701T), isolated from a smear-ripened cheese.</title>
        <authorList>
            <consortium name="US DOE Joint Genome Institute (JGI-PGF)"/>
            <person name="Walter F."/>
            <person name="Albersmeier A."/>
            <person name="Kalinowski J."/>
            <person name="Ruckert C."/>
        </authorList>
    </citation>
    <scope>NUCLEOTIDE SEQUENCE</scope>
    <source>
        <strain evidence="7">CGMCC 1.3617</strain>
    </source>
</reference>
<dbReference type="GO" id="GO:0015645">
    <property type="term" value="F:fatty acid ligase activity"/>
    <property type="evidence" value="ECO:0007669"/>
    <property type="project" value="TreeGrafter"/>
</dbReference>
<evidence type="ECO:0000313" key="7">
    <source>
        <dbReference type="EMBL" id="GGJ31947.1"/>
    </source>
</evidence>
<name>A0A917NVF7_9PROT</name>
<comment type="similarity">
    <text evidence="1">Belongs to the ATP-dependent AMP-binding enzyme family.</text>
</comment>
<accession>A0A917NVF7</accession>
<keyword evidence="4" id="KW-0067">ATP-binding</keyword>
<dbReference type="GO" id="GO:0006633">
    <property type="term" value="P:fatty acid biosynthetic process"/>
    <property type="evidence" value="ECO:0007669"/>
    <property type="project" value="TreeGrafter"/>
</dbReference>
<evidence type="ECO:0000256" key="3">
    <source>
        <dbReference type="ARBA" id="ARBA00022741"/>
    </source>
</evidence>
<keyword evidence="8" id="KW-1185">Reference proteome</keyword>
<evidence type="ECO:0000259" key="5">
    <source>
        <dbReference type="Pfam" id="PF00501"/>
    </source>
</evidence>
<dbReference type="GO" id="GO:0004321">
    <property type="term" value="F:fatty-acyl-CoA synthase activity"/>
    <property type="evidence" value="ECO:0007669"/>
    <property type="project" value="TreeGrafter"/>
</dbReference>
<dbReference type="CDD" id="cd05971">
    <property type="entry name" value="MACS_like_3"/>
    <property type="match status" value="1"/>
</dbReference>
<evidence type="ECO:0000313" key="8">
    <source>
        <dbReference type="Proteomes" id="UP000661507"/>
    </source>
</evidence>
<dbReference type="FunFam" id="3.40.50.12780:FF:000063">
    <property type="entry name" value="Acetyl-coenzyme A synthetase"/>
    <property type="match status" value="1"/>
</dbReference>
<dbReference type="GO" id="GO:0006637">
    <property type="term" value="P:acyl-CoA metabolic process"/>
    <property type="evidence" value="ECO:0007669"/>
    <property type="project" value="TreeGrafter"/>
</dbReference>
<evidence type="ECO:0000256" key="1">
    <source>
        <dbReference type="ARBA" id="ARBA00006432"/>
    </source>
</evidence>
<dbReference type="GO" id="GO:0005524">
    <property type="term" value="F:ATP binding"/>
    <property type="evidence" value="ECO:0007669"/>
    <property type="project" value="UniProtKB-KW"/>
</dbReference>
<feature type="domain" description="AMP-dependent synthetase/ligase" evidence="5">
    <location>
        <begin position="44"/>
        <end position="403"/>
    </location>
</feature>
<sequence length="550" mass="59124">MTVTALLPPAESYEDLVARFRWRIPSVFNIADACCDRWADGSGRIALLHVLANGSQVGLTFDALKAASSRLANVLKARVVGRGDRVAVLLPQGPEAAIAHLAIYRLGAIAVPLFQLFGPDALEFRLRDSGASALVTDDFGLAKLNGIRDALPDLRVILCVEGERPGVLSLWGEMERARDDAATVETAADDPALIIYTSGTTGAPKGALLPHRVLLGHLPGVEMPQERFPKPGDLFWTPADWAWIGGLLDVLLPSLYHGVPVLAHRMAKFEPEHAFRLLARHEVRNAFLPPTALRMMRQVSAPMRFGHRMRSIGSGGETLGAEVLEWGRSAFGFTINEFYGQTECNLVVANCAGLMPARPGSMGRAVPGHEVAILDGAGAPQAVGEPGIIAIRRPDPVMFLGYWNNTAATAAKFNGDWLLTGDSGVKDSDGFFRFIGRADDVINSGGYRIGPSEIEDCLLRHPSVAMAAVIGLPDVLRTEAVTAVIVPRPEVEPSPSLASEIQNFVRNRLAAHLYPRRVVFAETLPMTATGKVMRSTLRQTLGAGTAPADP</sequence>
<dbReference type="InterPro" id="IPR020845">
    <property type="entry name" value="AMP-binding_CS"/>
</dbReference>
<dbReference type="InterPro" id="IPR051087">
    <property type="entry name" value="Mitochondrial_ACSM"/>
</dbReference>
<dbReference type="InterPro" id="IPR049515">
    <property type="entry name" value="MACS_put"/>
</dbReference>
<comment type="caution">
    <text evidence="7">The sequence shown here is derived from an EMBL/GenBank/DDBJ whole genome shotgun (WGS) entry which is preliminary data.</text>
</comment>
<dbReference type="PANTHER" id="PTHR43605">
    <property type="entry name" value="ACYL-COENZYME A SYNTHETASE"/>
    <property type="match status" value="1"/>
</dbReference>
<evidence type="ECO:0000256" key="2">
    <source>
        <dbReference type="ARBA" id="ARBA00022598"/>
    </source>
</evidence>
<dbReference type="InterPro" id="IPR045851">
    <property type="entry name" value="AMP-bd_C_sf"/>
</dbReference>
<dbReference type="Pfam" id="PF00501">
    <property type="entry name" value="AMP-binding"/>
    <property type="match status" value="1"/>
</dbReference>
<dbReference type="PROSITE" id="PS00455">
    <property type="entry name" value="AMP_BINDING"/>
    <property type="match status" value="1"/>
</dbReference>
<dbReference type="Proteomes" id="UP000661507">
    <property type="component" value="Unassembled WGS sequence"/>
</dbReference>
<dbReference type="Gene3D" id="3.30.300.30">
    <property type="match status" value="1"/>
</dbReference>
<keyword evidence="3" id="KW-0547">Nucleotide-binding</keyword>
<protein>
    <submittedName>
        <fullName evidence="7">AMP-dependent synthetase</fullName>
    </submittedName>
</protein>
<dbReference type="AlphaFoldDB" id="A0A917NVF7"/>